<dbReference type="Pfam" id="PF01266">
    <property type="entry name" value="DAO"/>
    <property type="match status" value="1"/>
</dbReference>
<feature type="domain" description="FAD dependent oxidoreductase" evidence="1">
    <location>
        <begin position="43"/>
        <end position="401"/>
    </location>
</feature>
<dbReference type="Gene3D" id="3.50.50.60">
    <property type="entry name" value="FAD/NAD(P)-binding domain"/>
    <property type="match status" value="1"/>
</dbReference>
<dbReference type="PANTHER" id="PTHR13847:SF281">
    <property type="entry name" value="FAD DEPENDENT OXIDOREDUCTASE DOMAIN-CONTAINING PROTEIN"/>
    <property type="match status" value="1"/>
</dbReference>
<protein>
    <submittedName>
        <fullName evidence="2">FAD dependent oxidoreductase</fullName>
    </submittedName>
</protein>
<reference evidence="2" key="1">
    <citation type="submission" date="2015-10" db="EMBL/GenBank/DDBJ databases">
        <authorList>
            <person name="Gilbert D.G."/>
        </authorList>
    </citation>
    <scope>NUCLEOTIDE SEQUENCE</scope>
</reference>
<dbReference type="GO" id="GO:0005737">
    <property type="term" value="C:cytoplasm"/>
    <property type="evidence" value="ECO:0007669"/>
    <property type="project" value="TreeGrafter"/>
</dbReference>
<dbReference type="PANTHER" id="PTHR13847">
    <property type="entry name" value="SARCOSINE DEHYDROGENASE-RELATED"/>
    <property type="match status" value="1"/>
</dbReference>
<gene>
    <name evidence="2" type="ORF">MGWOODY_XGa2700</name>
</gene>
<dbReference type="AlphaFoldDB" id="A0A160TTH3"/>
<dbReference type="Gene3D" id="3.30.9.10">
    <property type="entry name" value="D-Amino Acid Oxidase, subunit A, domain 2"/>
    <property type="match status" value="1"/>
</dbReference>
<accession>A0A160TTH3</accession>
<evidence type="ECO:0000259" key="1">
    <source>
        <dbReference type="Pfam" id="PF01266"/>
    </source>
</evidence>
<evidence type="ECO:0000313" key="2">
    <source>
        <dbReference type="EMBL" id="CUS53021.1"/>
    </source>
</evidence>
<proteinExistence type="predicted"/>
<dbReference type="InterPro" id="IPR036188">
    <property type="entry name" value="FAD/NAD-bd_sf"/>
</dbReference>
<dbReference type="EMBL" id="CZRL01000094">
    <property type="protein sequence ID" value="CUS53021.1"/>
    <property type="molecule type" value="Genomic_DNA"/>
</dbReference>
<dbReference type="SUPFAM" id="SSF51905">
    <property type="entry name" value="FAD/NAD(P)-binding domain"/>
    <property type="match status" value="1"/>
</dbReference>
<sequence length="444" mass="48773">MSYDPLHSISPGEGLDHVDSYWAATAGPSPGDDGRLQSPIETDVAIIGGGYTGLSCAFHLAKRYGIRPVVLEANRPVWGCSGRNGSFAGPALGRVSLSEWTARWGEVGARSLWAEAVSAVETVRSLIKEGNIDCDVQPDGRMRVAHAHSTVKKLEEDASVLRSFGTEFEMLTPSEIGEKHFKGKEAHAALRTTYGFVLHPMKLGYGILRMAREAGATVYSASPVLHWSKHGQTHCLDTPDGKVYAKRIVFATNGYTNERLHPTLDSRLLPVLSNIVVTRPMTEAEIGESNFVTTDSISDTRKFLNYFRRLPDGRVMLGSRGPIRESGSAPHRDRLLQIIRRKFPALHSISADYFWGGWVALTPDYMPHVGHAEDDATTFYAMGYCGSGVTAANQAGRRLAEYLGENKAVPVQLNVQPPRYPLARFRRVGQVAAFQWYSLSDALT</sequence>
<dbReference type="InterPro" id="IPR006076">
    <property type="entry name" value="FAD-dep_OxRdtase"/>
</dbReference>
<name>A0A160TTH3_9ZZZZ</name>
<organism evidence="2">
    <name type="scientific">hydrothermal vent metagenome</name>
    <dbReference type="NCBI Taxonomy" id="652676"/>
    <lineage>
        <taxon>unclassified sequences</taxon>
        <taxon>metagenomes</taxon>
        <taxon>ecological metagenomes</taxon>
    </lineage>
</organism>